<accession>A0A402B608</accession>
<sequence length="1330" mass="146882">MSGNRQDFSAAINAADHHRWDSHWAEAMQEYQKALAEFPEDATARSGLGFCHMQMKQWQQALREYEHILQRDPSNVIALSKTAELYGILNRRDDAYQAYLHLADLYSQAGQGARAEAAWQKAVQLSPGNPEPHERLASYYFEKKDISLMLQERLAAAQGYLLRNETDPARMHCEEVLRADASNIQAQQLLSQILSGGARSLASYESAGATISSIRSETGTDHPANAQSRTNDPAAFNGSVPSGNTSGGNTGIMGNMGSAGNYGGGNNPGPQAAMAGGNGMNSAPRNRINANQVTGALQQAQTFQNQGRFNDAIDLCEQILESGFDRPDARYFLGWLYQEQQRWDEAIQQFQHLLNDPDYALSCYYALGQCYRARGDLRTATVHFDEAVDRVNLDALTAEESDQLVQLCQEAAEAHRLLGEQEQALTVYNALLGFLRSRGWNDKVAQVEYMLQQAQGASAPTRTSTPPPAGMTQAPQTNQPSFPDSQVPEAPTMEISANSIAGAANNNTVAPNQNSSVGELPDWLTGILNDSEKSQAAKPAAPQQPVPPAPAPQANPETLAPNPQQPAAETSAPSWLTDEAKPNSTRVLSQELEDLIAPKPQQSQPLPPPVPQPVQQPPVQQPPRQSQPLPPPTAQPEPYIAPVPSQPLDLAAPPAQPMVPPTPAPVPQALPPVPQAAPVFEEPQLMVPAAPARAQQEQRPAFEDLLNQMAGTRNGGMGQVADAVLASTANLPENIRLQVVRSMQDIQKYINHGLLTPATEECLRVIDIAPQYLDVHQVLCEIYVRQGKIEQAITKYAILVDTYIVNGRIDDAIATYRRILQLEPNNITYRTRLITMLSNQGHKEDLLRERTLAAESYLRLGYMDRAMTELEQALQESPTSVPTRLNYALALQKLGRSQQAVAEYQRVLQIDPRNLTALVRWHVAMITSMGTPRGTSLEVLSRIRWQLRGEGQKQAQGVVREYAQSAEIYPNNADVHFSLGQIYQQCGYYDRAVEEYNQATRDSHVETFARVSSAQALLSQGKPEAAIQQLEKALQAVRQAPQSLDPATWAARPREEGEEHRAPEVEISTQLAKAYGRTGQQEQMQAILRQLQRVKPAQDEVASSMAEISARQGDIPGALQEYQDMVKHYRNNRQTDNAINVLKEMVRLAPQDPRAHDELADIYVSRGLLDEGMAELRLLADIYLRQGKLEQAGESVQRIGNIYAEMGDTEEALTSLFRAAELSPDSMDLLREVVGFCLQLGRNQDAAKYQGQIARHYFETQQVKEAVAALQQLITIDRSNFDAYDMLGQTYQSVGEYEQASRVYRNLAKVSPGSSIARERLATLQELRTR</sequence>
<evidence type="ECO:0000256" key="4">
    <source>
        <dbReference type="SAM" id="MobiDB-lite"/>
    </source>
</evidence>
<dbReference type="InterPro" id="IPR019734">
    <property type="entry name" value="TPR_rpt"/>
</dbReference>
<feature type="compositionally biased region" description="Basic and acidic residues" evidence="4">
    <location>
        <begin position="1052"/>
        <end position="1064"/>
    </location>
</feature>
<evidence type="ECO:0000259" key="5">
    <source>
        <dbReference type="Pfam" id="PF03704"/>
    </source>
</evidence>
<dbReference type="RefSeq" id="WP_126627184.1">
    <property type="nucleotide sequence ID" value="NZ_BIFT01000001.1"/>
</dbReference>
<dbReference type="PANTHER" id="PTHR45586">
    <property type="entry name" value="TPR REPEAT-CONTAINING PROTEIN PA4667"/>
    <property type="match status" value="1"/>
</dbReference>
<organism evidence="6 7">
    <name type="scientific">Dictyobacter alpinus</name>
    <dbReference type="NCBI Taxonomy" id="2014873"/>
    <lineage>
        <taxon>Bacteria</taxon>
        <taxon>Bacillati</taxon>
        <taxon>Chloroflexota</taxon>
        <taxon>Ktedonobacteria</taxon>
        <taxon>Ktedonobacterales</taxon>
        <taxon>Dictyobacteraceae</taxon>
        <taxon>Dictyobacter</taxon>
    </lineage>
</organism>
<feature type="repeat" description="TPR" evidence="3">
    <location>
        <begin position="793"/>
        <end position="826"/>
    </location>
</feature>
<feature type="repeat" description="TPR" evidence="3">
    <location>
        <begin position="1193"/>
        <end position="1226"/>
    </location>
</feature>
<feature type="domain" description="Bacterial transcriptional activator" evidence="5">
    <location>
        <begin position="1009"/>
        <end position="1131"/>
    </location>
</feature>
<feature type="region of interest" description="Disordered" evidence="4">
    <location>
        <begin position="455"/>
        <end position="489"/>
    </location>
</feature>
<feature type="compositionally biased region" description="Polar residues" evidence="4">
    <location>
        <begin position="561"/>
        <end position="574"/>
    </location>
</feature>
<keyword evidence="1" id="KW-0677">Repeat</keyword>
<feature type="compositionally biased region" description="Pro residues" evidence="4">
    <location>
        <begin position="628"/>
        <end position="645"/>
    </location>
</feature>
<feature type="region of interest" description="Disordered" evidence="4">
    <location>
        <begin position="532"/>
        <end position="585"/>
    </location>
</feature>
<feature type="repeat" description="TPR" evidence="3">
    <location>
        <begin position="1281"/>
        <end position="1314"/>
    </location>
</feature>
<comment type="caution">
    <text evidence="6">The sequence shown here is derived from an EMBL/GenBank/DDBJ whole genome shotgun (WGS) entry which is preliminary data.</text>
</comment>
<feature type="repeat" description="TPR" evidence="3">
    <location>
        <begin position="42"/>
        <end position="75"/>
    </location>
</feature>
<feature type="region of interest" description="Disordered" evidence="4">
    <location>
        <begin position="1041"/>
        <end position="1065"/>
    </location>
</feature>
<gene>
    <name evidence="6" type="ORF">KDA_22530</name>
</gene>
<dbReference type="Pfam" id="PF13181">
    <property type="entry name" value="TPR_8"/>
    <property type="match status" value="3"/>
</dbReference>
<dbReference type="OrthoDB" id="2082605at2"/>
<keyword evidence="2 3" id="KW-0802">TPR repeat</keyword>
<feature type="repeat" description="TPR" evidence="3">
    <location>
        <begin position="881"/>
        <end position="914"/>
    </location>
</feature>
<feature type="region of interest" description="Disordered" evidence="4">
    <location>
        <begin position="215"/>
        <end position="250"/>
    </location>
</feature>
<dbReference type="SUPFAM" id="SSF48452">
    <property type="entry name" value="TPR-like"/>
    <property type="match status" value="5"/>
</dbReference>
<evidence type="ECO:0000256" key="1">
    <source>
        <dbReference type="ARBA" id="ARBA00022737"/>
    </source>
</evidence>
<feature type="region of interest" description="Disordered" evidence="4">
    <location>
        <begin position="599"/>
        <end position="653"/>
    </location>
</feature>
<feature type="compositionally biased region" description="Pro residues" evidence="4">
    <location>
        <begin position="542"/>
        <end position="553"/>
    </location>
</feature>
<dbReference type="PROSITE" id="PS50005">
    <property type="entry name" value="TPR"/>
    <property type="match status" value="7"/>
</dbReference>
<feature type="compositionally biased region" description="Pro residues" evidence="4">
    <location>
        <begin position="605"/>
        <end position="621"/>
    </location>
</feature>
<feature type="region of interest" description="Disordered" evidence="4">
    <location>
        <begin position="262"/>
        <end position="284"/>
    </location>
</feature>
<dbReference type="EMBL" id="BIFT01000001">
    <property type="protein sequence ID" value="GCE26769.1"/>
    <property type="molecule type" value="Genomic_DNA"/>
</dbReference>
<dbReference type="Gene3D" id="1.25.40.10">
    <property type="entry name" value="Tetratricopeptide repeat domain"/>
    <property type="match status" value="6"/>
</dbReference>
<reference evidence="7" key="1">
    <citation type="submission" date="2018-12" db="EMBL/GenBank/DDBJ databases">
        <title>Tengunoibacter tsumagoiensis gen. nov., sp. nov., Dictyobacter kobayashii sp. nov., D. alpinus sp. nov., and D. joshuensis sp. nov. and description of Dictyobacteraceae fam. nov. within the order Ktedonobacterales isolated from Tengu-no-mugimeshi.</title>
        <authorList>
            <person name="Wang C.M."/>
            <person name="Zheng Y."/>
            <person name="Sakai Y."/>
            <person name="Toyoda A."/>
            <person name="Minakuchi Y."/>
            <person name="Abe K."/>
            <person name="Yokota A."/>
            <person name="Yabe S."/>
        </authorList>
    </citation>
    <scope>NUCLEOTIDE SEQUENCE [LARGE SCALE GENOMIC DNA]</scope>
    <source>
        <strain evidence="7">Uno16</strain>
    </source>
</reference>
<keyword evidence="7" id="KW-1185">Reference proteome</keyword>
<dbReference type="InterPro" id="IPR011990">
    <property type="entry name" value="TPR-like_helical_dom_sf"/>
</dbReference>
<dbReference type="InterPro" id="IPR005158">
    <property type="entry name" value="BTAD"/>
</dbReference>
<feature type="repeat" description="TPR" evidence="3">
    <location>
        <begin position="96"/>
        <end position="129"/>
    </location>
</feature>
<feature type="compositionally biased region" description="Polar residues" evidence="4">
    <location>
        <begin position="473"/>
        <end position="484"/>
    </location>
</feature>
<dbReference type="SMART" id="SM00028">
    <property type="entry name" value="TPR"/>
    <property type="match status" value="17"/>
</dbReference>
<evidence type="ECO:0000313" key="6">
    <source>
        <dbReference type="EMBL" id="GCE26769.1"/>
    </source>
</evidence>
<dbReference type="Pfam" id="PF03704">
    <property type="entry name" value="BTAD"/>
    <property type="match status" value="1"/>
</dbReference>
<dbReference type="Proteomes" id="UP000287171">
    <property type="component" value="Unassembled WGS sequence"/>
</dbReference>
<evidence type="ECO:0000256" key="3">
    <source>
        <dbReference type="PROSITE-ProRule" id="PRU00339"/>
    </source>
</evidence>
<protein>
    <recommendedName>
        <fullName evidence="5">Bacterial transcriptional activator domain-containing protein</fullName>
    </recommendedName>
</protein>
<dbReference type="Pfam" id="PF13176">
    <property type="entry name" value="TPR_7"/>
    <property type="match status" value="1"/>
</dbReference>
<proteinExistence type="predicted"/>
<dbReference type="InterPro" id="IPR051012">
    <property type="entry name" value="CellSynth/LPSAsmb/PSIAsmb"/>
</dbReference>
<name>A0A402B608_9CHLR</name>
<dbReference type="PANTHER" id="PTHR45586:SF1">
    <property type="entry name" value="LIPOPOLYSACCHARIDE ASSEMBLY PROTEIN B"/>
    <property type="match status" value="1"/>
</dbReference>
<evidence type="ECO:0000313" key="7">
    <source>
        <dbReference type="Proteomes" id="UP000287171"/>
    </source>
</evidence>
<feature type="repeat" description="TPR" evidence="3">
    <location>
        <begin position="973"/>
        <end position="1006"/>
    </location>
</feature>
<feature type="compositionally biased region" description="Low complexity" evidence="4">
    <location>
        <begin position="268"/>
        <end position="283"/>
    </location>
</feature>
<evidence type="ECO:0000256" key="2">
    <source>
        <dbReference type="ARBA" id="ARBA00022803"/>
    </source>
</evidence>
<dbReference type="Pfam" id="PF14559">
    <property type="entry name" value="TPR_19"/>
    <property type="match status" value="3"/>
</dbReference>